<dbReference type="AlphaFoldDB" id="A0A938X736"/>
<reference evidence="2" key="1">
    <citation type="submission" date="2020-08" db="EMBL/GenBank/DDBJ databases">
        <authorList>
            <person name="Cejkova D."/>
            <person name="Kubasova T."/>
            <person name="Jahodarova E."/>
            <person name="Rychlik I."/>
        </authorList>
    </citation>
    <scope>NUCLEOTIDE SEQUENCE</scope>
    <source>
        <strain evidence="2">An559</strain>
    </source>
</reference>
<name>A0A938X736_9FIRM</name>
<sequence length="66" mass="7074">MKKALSTLLAAVLVLSVFTTVFTVSAFAQEPENVKVITNADDLADAIANQTANETWKLAEGTYNLT</sequence>
<dbReference type="RefSeq" id="WP_204445185.1">
    <property type="nucleotide sequence ID" value="NZ_JACJKY010000005.1"/>
</dbReference>
<evidence type="ECO:0000313" key="3">
    <source>
        <dbReference type="Proteomes" id="UP000774750"/>
    </source>
</evidence>
<dbReference type="Proteomes" id="UP000774750">
    <property type="component" value="Unassembled WGS sequence"/>
</dbReference>
<reference evidence="2" key="2">
    <citation type="journal article" date="2021" name="Sci. Rep.">
        <title>The distribution of antibiotic resistance genes in chicken gut microbiota commensals.</title>
        <authorList>
            <person name="Juricova H."/>
            <person name="Matiasovicova J."/>
            <person name="Kubasova T."/>
            <person name="Cejkova D."/>
            <person name="Rychlik I."/>
        </authorList>
    </citation>
    <scope>NUCLEOTIDE SEQUENCE</scope>
    <source>
        <strain evidence="2">An559</strain>
    </source>
</reference>
<feature type="chain" id="PRO_5037343466" evidence="1">
    <location>
        <begin position="29"/>
        <end position="66"/>
    </location>
</feature>
<comment type="caution">
    <text evidence="2">The sequence shown here is derived from an EMBL/GenBank/DDBJ whole genome shotgun (WGS) entry which is preliminary data.</text>
</comment>
<proteinExistence type="predicted"/>
<accession>A0A938X736</accession>
<feature type="signal peptide" evidence="1">
    <location>
        <begin position="1"/>
        <end position="28"/>
    </location>
</feature>
<dbReference type="EMBL" id="JACJKY010000005">
    <property type="protein sequence ID" value="MBM6920391.1"/>
    <property type="molecule type" value="Genomic_DNA"/>
</dbReference>
<evidence type="ECO:0000256" key="1">
    <source>
        <dbReference type="SAM" id="SignalP"/>
    </source>
</evidence>
<organism evidence="2 3">
    <name type="scientific">Merdimmobilis hominis</name>
    <dbReference type="NCBI Taxonomy" id="2897707"/>
    <lineage>
        <taxon>Bacteria</taxon>
        <taxon>Bacillati</taxon>
        <taxon>Bacillota</taxon>
        <taxon>Clostridia</taxon>
        <taxon>Eubacteriales</taxon>
        <taxon>Oscillospiraceae</taxon>
        <taxon>Merdimmobilis</taxon>
    </lineage>
</organism>
<protein>
    <submittedName>
        <fullName evidence="2">Uncharacterized protein</fullName>
    </submittedName>
</protein>
<evidence type="ECO:0000313" key="2">
    <source>
        <dbReference type="EMBL" id="MBM6920391.1"/>
    </source>
</evidence>
<gene>
    <name evidence="2" type="ORF">H6A12_04375</name>
</gene>
<keyword evidence="1" id="KW-0732">Signal</keyword>
<keyword evidence="3" id="KW-1185">Reference proteome</keyword>